<keyword evidence="1" id="KW-0732">Signal</keyword>
<dbReference type="Gene3D" id="2.60.40.2340">
    <property type="match status" value="2"/>
</dbReference>
<evidence type="ECO:0000313" key="3">
    <source>
        <dbReference type="EMBL" id="QEC72703.1"/>
    </source>
</evidence>
<evidence type="ECO:0000259" key="2">
    <source>
        <dbReference type="Pfam" id="PF16324"/>
    </source>
</evidence>
<evidence type="ECO:0000313" key="4">
    <source>
        <dbReference type="Proteomes" id="UP000321291"/>
    </source>
</evidence>
<dbReference type="OrthoDB" id="727829at2"/>
<dbReference type="CDD" id="cd03143">
    <property type="entry name" value="A4_beta-galactosidase_middle_domain"/>
    <property type="match status" value="1"/>
</dbReference>
<gene>
    <name evidence="3" type="ORF">FSB73_14495</name>
</gene>
<feature type="domain" description="DUF4960" evidence="2">
    <location>
        <begin position="201"/>
        <end position="460"/>
    </location>
</feature>
<accession>A0A5B8VND2</accession>
<reference evidence="3 4" key="1">
    <citation type="journal article" date="2017" name="Int. J. Syst. Evol. Microbiol.">
        <title>Arachidicoccus ginsenosidivorans sp. nov., with ginsenoside-converting activity isolated from ginseng cultivating soil.</title>
        <authorList>
            <person name="Siddiqi M.Z."/>
            <person name="Aslam Z."/>
            <person name="Im W.T."/>
        </authorList>
    </citation>
    <scope>NUCLEOTIDE SEQUENCE [LARGE SCALE GENOMIC DNA]</scope>
    <source>
        <strain evidence="3 4">Gsoil 809</strain>
    </source>
</reference>
<dbReference type="AlphaFoldDB" id="A0A5B8VND2"/>
<dbReference type="Proteomes" id="UP000321291">
    <property type="component" value="Chromosome"/>
</dbReference>
<proteinExistence type="predicted"/>
<sequence length="462" mass="49545">MKKSAILSILMLLFALLSACKKETTQGPDLNLNASLSIQNFIVGSVQGVINDTLNTVNLIYPFGQDRSALKPIIELPEGAVVSPASGATVNLTKPVTYQVTNGNIFKKYTVTATEQQAIISFKVAGDFALIDNNTRTITGMVPSGTDLTHLEPVIKMAEGAKINPAGKVFDFSNPVIFQITQNGTTIDYSVSITTPENVAFLSTAISPSALTDPDEKAAWTWLKSTNPEASFLSFNDIKAGNVNLGAFTVIWWHNDQTQGLPSMATDPAVLSALKAYYKNGGSFLLTTFGAFYVEALGIVPSGKGPNNGFGDPRGNQWIEPSYEWGISFKGHESHPAFDGLTLTADKAYATAYLLSAGTYRLNHTAQWYIPDWGGYGTTAAWRAQTGGVDLGGTEGDENRTTAVTMAEFTRTDAHGAAIVICGGSYDWYSEANPGNASDQPANTDLTNIQRLTSNVLKYLSK</sequence>
<dbReference type="EMBL" id="CP042434">
    <property type="protein sequence ID" value="QEC72703.1"/>
    <property type="molecule type" value="Genomic_DNA"/>
</dbReference>
<feature type="signal peptide" evidence="1">
    <location>
        <begin position="1"/>
        <end position="19"/>
    </location>
</feature>
<keyword evidence="4" id="KW-1185">Reference proteome</keyword>
<dbReference type="InterPro" id="IPR032526">
    <property type="entry name" value="DUF4960"/>
</dbReference>
<feature type="chain" id="PRO_5022824173" evidence="1">
    <location>
        <begin position="20"/>
        <end position="462"/>
    </location>
</feature>
<dbReference type="PROSITE" id="PS51257">
    <property type="entry name" value="PROKAR_LIPOPROTEIN"/>
    <property type="match status" value="1"/>
</dbReference>
<name>A0A5B8VND2_9BACT</name>
<evidence type="ECO:0000256" key="1">
    <source>
        <dbReference type="SAM" id="SignalP"/>
    </source>
</evidence>
<dbReference type="KEGG" id="agi:FSB73_14495"/>
<protein>
    <submittedName>
        <fullName evidence="3">DUF4960 domain-containing protein</fullName>
    </submittedName>
</protein>
<dbReference type="Pfam" id="PF16324">
    <property type="entry name" value="DUF4960"/>
    <property type="match status" value="1"/>
</dbReference>
<organism evidence="3 4">
    <name type="scientific">Arachidicoccus ginsenosidivorans</name>
    <dbReference type="NCBI Taxonomy" id="496057"/>
    <lineage>
        <taxon>Bacteria</taxon>
        <taxon>Pseudomonadati</taxon>
        <taxon>Bacteroidota</taxon>
        <taxon>Chitinophagia</taxon>
        <taxon>Chitinophagales</taxon>
        <taxon>Chitinophagaceae</taxon>
        <taxon>Arachidicoccus</taxon>
    </lineage>
</organism>
<dbReference type="RefSeq" id="WP_146783627.1">
    <property type="nucleotide sequence ID" value="NZ_CP042434.1"/>
</dbReference>